<evidence type="ECO:0000256" key="11">
    <source>
        <dbReference type="ARBA" id="ARBA00037847"/>
    </source>
</evidence>
<dbReference type="GO" id="GO:0046961">
    <property type="term" value="F:proton-transporting ATPase activity, rotational mechanism"/>
    <property type="evidence" value="ECO:0007669"/>
    <property type="project" value="TreeGrafter"/>
</dbReference>
<sequence length="163" mass="18384">MDSLIQTFHLDIKLLIAQLINFSVAFCVLYFFGLKPLFKAMNERSSKIAKSLEEGKEIEKRLAETEADYKKEISKAKKEAGELLEKAGEQAQERQKEMLAKAKEDIAKIIGQEKAKMSAEKIQVLQEIKAEVADLVVASVEKVLGEKVDLKKDKEIIGEVMKK</sequence>
<evidence type="ECO:0000256" key="3">
    <source>
        <dbReference type="ARBA" id="ARBA00022547"/>
    </source>
</evidence>
<keyword evidence="7 12" id="KW-0406">Ion transport</keyword>
<evidence type="ECO:0000256" key="6">
    <source>
        <dbReference type="ARBA" id="ARBA00022989"/>
    </source>
</evidence>
<evidence type="ECO:0000256" key="12">
    <source>
        <dbReference type="HAMAP-Rule" id="MF_01398"/>
    </source>
</evidence>
<dbReference type="InterPro" id="IPR005864">
    <property type="entry name" value="ATP_synth_F0_bsu_bac"/>
</dbReference>
<comment type="subcellular location">
    <subcellularLocation>
        <location evidence="12">Cell membrane</location>
        <topology evidence="12">Single-pass membrane protein</topology>
    </subcellularLocation>
    <subcellularLocation>
        <location evidence="11">Endomembrane system</location>
        <topology evidence="11">Single-pass membrane protein</topology>
    </subcellularLocation>
</comment>
<keyword evidence="12" id="KW-1003">Cell membrane</keyword>
<dbReference type="PANTHER" id="PTHR33445">
    <property type="entry name" value="ATP SYNTHASE SUBUNIT B', CHLOROPLASTIC"/>
    <property type="match status" value="1"/>
</dbReference>
<keyword evidence="8 12" id="KW-0472">Membrane</keyword>
<comment type="subunit">
    <text evidence="12">F-type ATPases have 2 components, F(1) - the catalytic core - and F(0) - the membrane proton channel. F(1) has five subunits: alpha(3), beta(3), gamma(1), delta(1), epsilon(1). F(0) has three main subunits: a(1), b(2) and c(10-14). The alpha and beta chains form an alternating ring which encloses part of the gamma chain. F(1) is attached to F(0) by a central stalk formed by the gamma and epsilon chains, while a peripheral stalk is formed by the delta and b chains.</text>
</comment>
<evidence type="ECO:0000313" key="16">
    <source>
        <dbReference type="Proteomes" id="UP000177126"/>
    </source>
</evidence>
<feature type="coiled-coil region" evidence="14">
    <location>
        <begin position="48"/>
        <end position="97"/>
    </location>
</feature>
<keyword evidence="5 12" id="KW-0375">Hydrogen ion transport</keyword>
<dbReference type="InterPro" id="IPR002146">
    <property type="entry name" value="ATP_synth_b/b'su_bac/chlpt"/>
</dbReference>
<dbReference type="HAMAP" id="MF_01398">
    <property type="entry name" value="ATP_synth_b_bprime"/>
    <property type="match status" value="1"/>
</dbReference>
<evidence type="ECO:0000256" key="14">
    <source>
        <dbReference type="SAM" id="Coils"/>
    </source>
</evidence>
<organism evidence="15 16">
    <name type="scientific">Candidatus Portnoybacteria bacterium RIFCSPLOWO2_02_FULL_39_11</name>
    <dbReference type="NCBI Taxonomy" id="1802001"/>
    <lineage>
        <taxon>Bacteria</taxon>
        <taxon>Candidatus Portnoyibacteriota</taxon>
    </lineage>
</organism>
<keyword evidence="6 12" id="KW-1133">Transmembrane helix</keyword>
<evidence type="ECO:0000256" key="2">
    <source>
        <dbReference type="ARBA" id="ARBA00022448"/>
    </source>
</evidence>
<dbReference type="Gene3D" id="6.10.250.1580">
    <property type="match status" value="1"/>
</dbReference>
<comment type="caution">
    <text evidence="15">The sequence shown here is derived from an EMBL/GenBank/DDBJ whole genome shotgun (WGS) entry which is preliminary data.</text>
</comment>
<evidence type="ECO:0000256" key="7">
    <source>
        <dbReference type="ARBA" id="ARBA00023065"/>
    </source>
</evidence>
<dbReference type="GO" id="GO:0012505">
    <property type="term" value="C:endomembrane system"/>
    <property type="evidence" value="ECO:0007669"/>
    <property type="project" value="UniProtKB-SubCell"/>
</dbReference>
<dbReference type="SUPFAM" id="SSF81573">
    <property type="entry name" value="F1F0 ATP synthase subunit B, membrane domain"/>
    <property type="match status" value="1"/>
</dbReference>
<dbReference type="PANTHER" id="PTHR33445:SF2">
    <property type="entry name" value="ATP SYNTHASE SUBUNIT B', CHLOROPLASTIC"/>
    <property type="match status" value="1"/>
</dbReference>
<dbReference type="Pfam" id="PF00430">
    <property type="entry name" value="ATP-synt_B"/>
    <property type="match status" value="1"/>
</dbReference>
<dbReference type="NCBIfam" id="TIGR01144">
    <property type="entry name" value="ATP_synt_b"/>
    <property type="match status" value="1"/>
</dbReference>
<evidence type="ECO:0000313" key="15">
    <source>
        <dbReference type="EMBL" id="OGZ40057.1"/>
    </source>
</evidence>
<keyword evidence="4 12" id="KW-0812">Transmembrane</keyword>
<reference evidence="15 16" key="1">
    <citation type="journal article" date="2016" name="Nat. Commun.">
        <title>Thousands of microbial genomes shed light on interconnected biogeochemical processes in an aquifer system.</title>
        <authorList>
            <person name="Anantharaman K."/>
            <person name="Brown C.T."/>
            <person name="Hug L.A."/>
            <person name="Sharon I."/>
            <person name="Castelle C.J."/>
            <person name="Probst A.J."/>
            <person name="Thomas B.C."/>
            <person name="Singh A."/>
            <person name="Wilkins M.J."/>
            <person name="Karaoz U."/>
            <person name="Brodie E.L."/>
            <person name="Williams K.H."/>
            <person name="Hubbard S.S."/>
            <person name="Banfield J.F."/>
        </authorList>
    </citation>
    <scope>NUCLEOTIDE SEQUENCE [LARGE SCALE GENOMIC DNA]</scope>
</reference>
<evidence type="ECO:0000256" key="1">
    <source>
        <dbReference type="ARBA" id="ARBA00005513"/>
    </source>
</evidence>
<protein>
    <recommendedName>
        <fullName evidence="12">ATP synthase subunit b</fullName>
    </recommendedName>
    <alternativeName>
        <fullName evidence="12">ATP synthase F(0) sector subunit b</fullName>
    </alternativeName>
    <alternativeName>
        <fullName evidence="12">ATPase subunit I</fullName>
    </alternativeName>
    <alternativeName>
        <fullName evidence="12">F-type ATPase subunit b</fullName>
        <shortName evidence="12">F-ATPase subunit b</shortName>
    </alternativeName>
</protein>
<dbReference type="CDD" id="cd06503">
    <property type="entry name" value="ATP-synt_Fo_b"/>
    <property type="match status" value="1"/>
</dbReference>
<feature type="transmembrane region" description="Helical" evidence="12">
    <location>
        <begin position="12"/>
        <end position="34"/>
    </location>
</feature>
<comment type="function">
    <text evidence="12">Component of the F(0) channel, it forms part of the peripheral stalk, linking F(1) to F(0).</text>
</comment>
<comment type="similarity">
    <text evidence="1 12 13">Belongs to the ATPase B chain family.</text>
</comment>
<keyword evidence="9 12" id="KW-0066">ATP synthesis</keyword>
<evidence type="ECO:0000256" key="10">
    <source>
        <dbReference type="ARBA" id="ARBA00025198"/>
    </source>
</evidence>
<dbReference type="InterPro" id="IPR050059">
    <property type="entry name" value="ATP_synthase_B_chain"/>
</dbReference>
<keyword evidence="2 12" id="KW-0813">Transport</keyword>
<evidence type="ECO:0000256" key="4">
    <source>
        <dbReference type="ARBA" id="ARBA00022692"/>
    </source>
</evidence>
<evidence type="ECO:0000256" key="5">
    <source>
        <dbReference type="ARBA" id="ARBA00022781"/>
    </source>
</evidence>
<dbReference type="EMBL" id="MHNF01000042">
    <property type="protein sequence ID" value="OGZ40057.1"/>
    <property type="molecule type" value="Genomic_DNA"/>
</dbReference>
<keyword evidence="3 12" id="KW-0138">CF(0)</keyword>
<comment type="function">
    <text evidence="10 12">F(1)F(0) ATP synthase produces ATP from ADP in the presence of a proton or sodium gradient. F-type ATPases consist of two structural domains, F(1) containing the extramembraneous catalytic core and F(0) containing the membrane proton channel, linked together by a central stalk and a peripheral stalk. During catalysis, ATP synthesis in the catalytic domain of F(1) is coupled via a rotary mechanism of the central stalk subunits to proton translocation.</text>
</comment>
<dbReference type="InterPro" id="IPR028987">
    <property type="entry name" value="ATP_synth_B-like_membr_sf"/>
</dbReference>
<dbReference type="Proteomes" id="UP000177126">
    <property type="component" value="Unassembled WGS sequence"/>
</dbReference>
<evidence type="ECO:0000256" key="8">
    <source>
        <dbReference type="ARBA" id="ARBA00023136"/>
    </source>
</evidence>
<dbReference type="GO" id="GO:0045259">
    <property type="term" value="C:proton-transporting ATP synthase complex"/>
    <property type="evidence" value="ECO:0007669"/>
    <property type="project" value="UniProtKB-KW"/>
</dbReference>
<evidence type="ECO:0000256" key="9">
    <source>
        <dbReference type="ARBA" id="ARBA00023310"/>
    </source>
</evidence>
<evidence type="ECO:0000256" key="13">
    <source>
        <dbReference type="RuleBase" id="RU003848"/>
    </source>
</evidence>
<name>A0A1G2FQI1_9BACT</name>
<accession>A0A1G2FQI1</accession>
<dbReference type="AlphaFoldDB" id="A0A1G2FQI1"/>
<dbReference type="GO" id="GO:0046933">
    <property type="term" value="F:proton-transporting ATP synthase activity, rotational mechanism"/>
    <property type="evidence" value="ECO:0007669"/>
    <property type="project" value="UniProtKB-UniRule"/>
</dbReference>
<proteinExistence type="inferred from homology"/>
<dbReference type="GO" id="GO:0005886">
    <property type="term" value="C:plasma membrane"/>
    <property type="evidence" value="ECO:0007669"/>
    <property type="project" value="UniProtKB-SubCell"/>
</dbReference>
<keyword evidence="14" id="KW-0175">Coiled coil</keyword>
<gene>
    <name evidence="12" type="primary">atpF</name>
    <name evidence="15" type="ORF">A3B04_03570</name>
</gene>